<dbReference type="EMBL" id="CP066744">
    <property type="protein sequence ID" value="QQK07570.1"/>
    <property type="molecule type" value="Genomic_DNA"/>
</dbReference>
<name>A0AC61MPS6_9FIRM</name>
<gene>
    <name evidence="1" type="primary">lysA</name>
    <name evidence="1" type="ORF">JFY71_09770</name>
</gene>
<evidence type="ECO:0000313" key="2">
    <source>
        <dbReference type="Proteomes" id="UP000595814"/>
    </source>
</evidence>
<reference evidence="1 2" key="1">
    <citation type="journal article" date="2022" name="Int. J. Syst. Evol. Microbiol.">
        <title>Miniphocaeibacter halophilus sp. nov., an ammonium-tolerant acetate-producing bacterium isolated from a biogas system.</title>
        <authorList>
            <person name="Schnurer A."/>
            <person name="Singh A."/>
            <person name="Bi S."/>
            <person name="Qiao W."/>
            <person name="Westerholm M."/>
        </authorList>
    </citation>
    <scope>NUCLEOTIDE SEQUENCE [LARGE SCALE GENOMIC DNA]</scope>
    <source>
        <strain evidence="1 2">AMB_01</strain>
    </source>
</reference>
<keyword evidence="1" id="KW-0456">Lyase</keyword>
<evidence type="ECO:0000313" key="1">
    <source>
        <dbReference type="EMBL" id="QQK07570.1"/>
    </source>
</evidence>
<organism evidence="1 2">
    <name type="scientific">Miniphocaeibacter halophilus</name>
    <dbReference type="NCBI Taxonomy" id="2931922"/>
    <lineage>
        <taxon>Bacteria</taxon>
        <taxon>Bacillati</taxon>
        <taxon>Bacillota</taxon>
        <taxon>Tissierellia</taxon>
        <taxon>Tissierellales</taxon>
        <taxon>Peptoniphilaceae</taxon>
        <taxon>Miniphocaeibacter</taxon>
    </lineage>
</organism>
<dbReference type="EC" id="4.1.1.20" evidence="1"/>
<accession>A0AC61MPS6</accession>
<proteinExistence type="predicted"/>
<protein>
    <submittedName>
        <fullName evidence="1">Diaminopimelate decarboxylase</fullName>
        <ecNumber evidence="1">4.1.1.20</ecNumber>
    </submittedName>
</protein>
<keyword evidence="2" id="KW-1185">Reference proteome</keyword>
<sequence length="433" mass="49848">MKLLGNMNIKDNELYIGEISCKYLAEKYDTPLFIIDEDDFRKKANKYLNNFSSKNIETRVIYASKAMLNIYMAKVIKEENLFIDVVSGGELYTVLKANFPKDKIYFHGNNKLKKELKLAIENNIGTIVIDNKDEIRRLKELLEDTEKKQKVLLRVNPGIDAHTHEYIKTTKLDSKFGESIFDENIYSIVKEIVDCENLIFEGFHCHIGSQIFEKESFFKEAETMMEFTKKINEKLNIKVKELNLGGGFGVYYTEEDKPFKLEKFLKEFISKIEKLDKKFDLNLKRVDIEPGRSLISNSGSTLYRIGGIKETYGGKDYIFVDGGMTDNPRPALYQAKYEAIIANKANNKNTNNYTIAGKCCESGDILIENCPLPKAEENDLLLISSTGAYTYSMSSNYNRIEKPAMVFINKDKVKLAVRRQTYEDIIREDVDVE</sequence>
<dbReference type="Proteomes" id="UP000595814">
    <property type="component" value="Chromosome"/>
</dbReference>